<dbReference type="Pfam" id="PF24840">
    <property type="entry name" value="NTF2_SigF"/>
    <property type="match status" value="1"/>
</dbReference>
<name>A0AAJ8DYW6_ASPNG</name>
<sequence length="135" mass="14956">MEDPASEITPIIHHLTQAPPDDQQRTIQKYFTPSAAFIHPFCRVWPYPGSRWFIEKIYQWYKIMSPRIDLEVHSVAGGLLSDVGVRQVCGAVGRRLAGYYLAVAGDGVLCIWGGAALAGVVVRGEAVGGEWKEMR</sequence>
<dbReference type="InterPro" id="IPR057514">
    <property type="entry name" value="NTF2_SigF"/>
</dbReference>
<dbReference type="VEuPathDB" id="FungiDB:An06g01220"/>
<proteinExistence type="predicted"/>
<dbReference type="PANTHER" id="PTHR35393:SF1">
    <property type="entry name" value="SNOAL-LIKE DOMAIN-CONTAINING PROTEIN"/>
    <property type="match status" value="1"/>
</dbReference>
<dbReference type="PANTHER" id="PTHR35393">
    <property type="entry name" value="CHROMOSOME 1, WHOLE GENOME SHOTGUN SEQUENCE"/>
    <property type="match status" value="1"/>
</dbReference>
<evidence type="ECO:0000259" key="1">
    <source>
        <dbReference type="Pfam" id="PF24840"/>
    </source>
</evidence>
<reference evidence="2" key="1">
    <citation type="submission" date="2025-02" db="EMBL/GenBank/DDBJ databases">
        <authorList>
            <consortium name="NCBI Genome Project"/>
        </authorList>
    </citation>
    <scope>NUCLEOTIDE SEQUENCE</scope>
</reference>
<reference evidence="2" key="2">
    <citation type="submission" date="2025-08" db="UniProtKB">
        <authorList>
            <consortium name="RefSeq"/>
        </authorList>
    </citation>
    <scope>IDENTIFICATION</scope>
</reference>
<gene>
    <name evidence="2" type="ORF">An06g01220</name>
</gene>
<dbReference type="AlphaFoldDB" id="A0AAJ8DYW6"/>
<dbReference type="KEGG" id="ang:An06g01220"/>
<organism evidence="2">
    <name type="scientific">Aspergillus niger</name>
    <dbReference type="NCBI Taxonomy" id="5061"/>
    <lineage>
        <taxon>Eukaryota</taxon>
        <taxon>Fungi</taxon>
        <taxon>Dikarya</taxon>
        <taxon>Ascomycota</taxon>
        <taxon>Pezizomycotina</taxon>
        <taxon>Eurotiomycetes</taxon>
        <taxon>Eurotiomycetidae</taxon>
        <taxon>Eurotiales</taxon>
        <taxon>Aspergillaceae</taxon>
        <taxon>Aspergillus</taxon>
        <taxon>Aspergillus subgen. Circumdati</taxon>
    </lineage>
</organism>
<accession>A0AAJ8DYW6</accession>
<dbReference type="RefSeq" id="XP_059600802.1">
    <property type="nucleotide sequence ID" value="XM_059748057.1"/>
</dbReference>
<dbReference type="GeneID" id="4981121"/>
<feature type="domain" description="SigF-like NTF2-like" evidence="1">
    <location>
        <begin position="1"/>
        <end position="76"/>
    </location>
</feature>
<evidence type="ECO:0000313" key="2">
    <source>
        <dbReference type="RefSeq" id="XP_059600802.1"/>
    </source>
</evidence>
<protein>
    <recommendedName>
        <fullName evidence="1">SigF-like NTF2-like domain-containing protein</fullName>
    </recommendedName>
</protein>